<reference evidence="1" key="2">
    <citation type="submission" date="2023-01" db="EMBL/GenBank/DDBJ databases">
        <title>Draft genome sequence of Litoribrevibacter albus strain NBRC 110071.</title>
        <authorList>
            <person name="Sun Q."/>
            <person name="Mori K."/>
        </authorList>
    </citation>
    <scope>NUCLEOTIDE SEQUENCE</scope>
    <source>
        <strain evidence="1">NBRC 110071</strain>
    </source>
</reference>
<dbReference type="Proteomes" id="UP001161389">
    <property type="component" value="Unassembled WGS sequence"/>
</dbReference>
<reference evidence="1" key="1">
    <citation type="journal article" date="2014" name="Int. J. Syst. Evol. Microbiol.">
        <title>Complete genome sequence of Corynebacterium casei LMG S-19264T (=DSM 44701T), isolated from a smear-ripened cheese.</title>
        <authorList>
            <consortium name="US DOE Joint Genome Institute (JGI-PGF)"/>
            <person name="Walter F."/>
            <person name="Albersmeier A."/>
            <person name="Kalinowski J."/>
            <person name="Ruckert C."/>
        </authorList>
    </citation>
    <scope>NUCLEOTIDE SEQUENCE</scope>
    <source>
        <strain evidence="1">NBRC 110071</strain>
    </source>
</reference>
<dbReference type="AlphaFoldDB" id="A0AA37S7R0"/>
<gene>
    <name evidence="1" type="ORF">GCM10007876_04530</name>
</gene>
<evidence type="ECO:0000313" key="1">
    <source>
        <dbReference type="EMBL" id="GLQ29975.1"/>
    </source>
</evidence>
<proteinExistence type="predicted"/>
<organism evidence="1 2">
    <name type="scientific">Litoribrevibacter albus</name>
    <dbReference type="NCBI Taxonomy" id="1473156"/>
    <lineage>
        <taxon>Bacteria</taxon>
        <taxon>Pseudomonadati</taxon>
        <taxon>Pseudomonadota</taxon>
        <taxon>Gammaproteobacteria</taxon>
        <taxon>Oceanospirillales</taxon>
        <taxon>Oceanospirillaceae</taxon>
        <taxon>Litoribrevibacter</taxon>
    </lineage>
</organism>
<comment type="caution">
    <text evidence="1">The sequence shown here is derived from an EMBL/GenBank/DDBJ whole genome shotgun (WGS) entry which is preliminary data.</text>
</comment>
<keyword evidence="2" id="KW-1185">Reference proteome</keyword>
<evidence type="ECO:0000313" key="2">
    <source>
        <dbReference type="Proteomes" id="UP001161389"/>
    </source>
</evidence>
<sequence length="110" mass="12879">MRTLHYENLYIGDLHEVSFDHRWVCTIDINTELHEQAPDLFLFISLSIAIDALIDVSHIKEIEPEMCLLEQRLDTMPYIDSSLWFVKDEQEETLQVTCPIFKTAKGIILK</sequence>
<accession>A0AA37S7R0</accession>
<dbReference type="RefSeq" id="WP_284378286.1">
    <property type="nucleotide sequence ID" value="NZ_BSNM01000003.1"/>
</dbReference>
<dbReference type="EMBL" id="BSNM01000003">
    <property type="protein sequence ID" value="GLQ29975.1"/>
    <property type="molecule type" value="Genomic_DNA"/>
</dbReference>
<protein>
    <submittedName>
        <fullName evidence="1">Uncharacterized protein</fullName>
    </submittedName>
</protein>
<name>A0AA37S7R0_9GAMM</name>